<dbReference type="Gene3D" id="3.40.630.30">
    <property type="match status" value="1"/>
</dbReference>
<accession>A0A0A1T7T1</accession>
<dbReference type="SUPFAM" id="SSF55729">
    <property type="entry name" value="Acyl-CoA N-acyltransferases (Nat)"/>
    <property type="match status" value="1"/>
</dbReference>
<dbReference type="HOGENOM" id="CLU_098389_0_0_1"/>
<dbReference type="CDD" id="cd04301">
    <property type="entry name" value="NAT_SF"/>
    <property type="match status" value="1"/>
</dbReference>
<dbReference type="GO" id="GO:0016747">
    <property type="term" value="F:acyltransferase activity, transferring groups other than amino-acyl groups"/>
    <property type="evidence" value="ECO:0007669"/>
    <property type="project" value="InterPro"/>
</dbReference>
<dbReference type="InterPro" id="IPR000182">
    <property type="entry name" value="GNAT_dom"/>
</dbReference>
<dbReference type="AlphaFoldDB" id="A0A0A1T7T1"/>
<dbReference type="OrthoDB" id="5689at2759"/>
<dbReference type="STRING" id="1531966.A0A0A1T7T1"/>
<dbReference type="PROSITE" id="PS51186">
    <property type="entry name" value="GNAT"/>
    <property type="match status" value="1"/>
</dbReference>
<feature type="domain" description="N-acetyltransferase" evidence="1">
    <location>
        <begin position="2"/>
        <end position="169"/>
    </location>
</feature>
<dbReference type="EMBL" id="CDHN01000001">
    <property type="protein sequence ID" value="CEJ82200.1"/>
    <property type="molecule type" value="Genomic_DNA"/>
</dbReference>
<evidence type="ECO:0000259" key="1">
    <source>
        <dbReference type="PROSITE" id="PS51186"/>
    </source>
</evidence>
<sequence>MLQFRVATIDDLSTVHNLVETSFRSADPRPNWTAEQYLNDSFSLPIEVVEATITSENGAYLVASLPSDPDTVIATVAVRHATPGLSKLGFLAVSPSAQRGGLGRKVVAEAEAYSKRTWGVTTMQLNALSTRHVLMDWYGRQGYVKTGETETKDFDDGTHLDLIMMEKPV</sequence>
<dbReference type="InterPro" id="IPR016181">
    <property type="entry name" value="Acyl_CoA_acyltransferase"/>
</dbReference>
<protein>
    <recommendedName>
        <fullName evidence="1">N-acetyltransferase domain-containing protein</fullName>
    </recommendedName>
</protein>
<dbReference type="Proteomes" id="UP000039046">
    <property type="component" value="Unassembled WGS sequence"/>
</dbReference>
<dbReference type="Pfam" id="PF00583">
    <property type="entry name" value="Acetyltransf_1"/>
    <property type="match status" value="1"/>
</dbReference>
<proteinExistence type="predicted"/>
<evidence type="ECO:0000313" key="2">
    <source>
        <dbReference type="EMBL" id="CEJ82200.1"/>
    </source>
</evidence>
<name>A0A0A1T7T1_9HYPO</name>
<organism evidence="2 3">
    <name type="scientific">[Torrubiella] hemipterigena</name>
    <dbReference type="NCBI Taxonomy" id="1531966"/>
    <lineage>
        <taxon>Eukaryota</taxon>
        <taxon>Fungi</taxon>
        <taxon>Dikarya</taxon>
        <taxon>Ascomycota</taxon>
        <taxon>Pezizomycotina</taxon>
        <taxon>Sordariomycetes</taxon>
        <taxon>Hypocreomycetidae</taxon>
        <taxon>Hypocreales</taxon>
        <taxon>Clavicipitaceae</taxon>
        <taxon>Clavicipitaceae incertae sedis</taxon>
        <taxon>'Torrubiella' clade</taxon>
    </lineage>
</organism>
<keyword evidence="3" id="KW-1185">Reference proteome</keyword>
<reference evidence="2 3" key="1">
    <citation type="journal article" date="2015" name="Genome Announc.">
        <title>Draft Genome Sequence and Gene Annotation of the Entomopathogenic Fungus Verticillium hemipterigenum.</title>
        <authorList>
            <person name="Horn F."/>
            <person name="Habel A."/>
            <person name="Scharf D.H."/>
            <person name="Dworschak J."/>
            <person name="Brakhage A.A."/>
            <person name="Guthke R."/>
            <person name="Hertweck C."/>
            <person name="Linde J."/>
        </authorList>
    </citation>
    <scope>NUCLEOTIDE SEQUENCE [LARGE SCALE GENOMIC DNA]</scope>
</reference>
<gene>
    <name evidence="2" type="ORF">VHEMI02279</name>
</gene>
<evidence type="ECO:0000313" key="3">
    <source>
        <dbReference type="Proteomes" id="UP000039046"/>
    </source>
</evidence>